<reference evidence="2" key="1">
    <citation type="submission" date="2022-11" db="EMBL/GenBank/DDBJ databases">
        <title>Centuries of genome instability and evolution in soft-shell clam transmissible cancer (bioRxiv).</title>
        <authorList>
            <person name="Hart S.F.M."/>
            <person name="Yonemitsu M.A."/>
            <person name="Giersch R.M."/>
            <person name="Beal B.F."/>
            <person name="Arriagada G."/>
            <person name="Davis B.W."/>
            <person name="Ostrander E.A."/>
            <person name="Goff S.P."/>
            <person name="Metzger M.J."/>
        </authorList>
    </citation>
    <scope>NUCLEOTIDE SEQUENCE</scope>
    <source>
        <strain evidence="2">MELC-2E11</strain>
        <tissue evidence="2">Siphon/mantle</tissue>
    </source>
</reference>
<protein>
    <recommendedName>
        <fullName evidence="4">NADH dehydrogenase subunit 6</fullName>
    </recommendedName>
</protein>
<name>A0ABY7FQN7_MYAAR</name>
<evidence type="ECO:0000313" key="2">
    <source>
        <dbReference type="EMBL" id="WAR23179.1"/>
    </source>
</evidence>
<dbReference type="Proteomes" id="UP001164746">
    <property type="component" value="Chromosome 13"/>
</dbReference>
<evidence type="ECO:0000313" key="3">
    <source>
        <dbReference type="Proteomes" id="UP001164746"/>
    </source>
</evidence>
<evidence type="ECO:0008006" key="4">
    <source>
        <dbReference type="Google" id="ProtNLM"/>
    </source>
</evidence>
<keyword evidence="3" id="KW-1185">Reference proteome</keyword>
<feature type="transmembrane region" description="Helical" evidence="1">
    <location>
        <begin position="15"/>
        <end position="40"/>
    </location>
</feature>
<gene>
    <name evidence="2" type="ORF">MAR_036848</name>
</gene>
<accession>A0ABY7FQN7</accession>
<proteinExistence type="predicted"/>
<keyword evidence="1" id="KW-0472">Membrane</keyword>
<sequence>MRADWTTLVLNREGFILIFLNYVFFSLIVLSCLLFLLLLAHSSSPPWSLTTSLTILAFTFVMVNMILADYVVQTIHTKRDFKNFL</sequence>
<keyword evidence="1" id="KW-1133">Transmembrane helix</keyword>
<evidence type="ECO:0000256" key="1">
    <source>
        <dbReference type="SAM" id="Phobius"/>
    </source>
</evidence>
<organism evidence="2 3">
    <name type="scientific">Mya arenaria</name>
    <name type="common">Soft-shell clam</name>
    <dbReference type="NCBI Taxonomy" id="6604"/>
    <lineage>
        <taxon>Eukaryota</taxon>
        <taxon>Metazoa</taxon>
        <taxon>Spiralia</taxon>
        <taxon>Lophotrochozoa</taxon>
        <taxon>Mollusca</taxon>
        <taxon>Bivalvia</taxon>
        <taxon>Autobranchia</taxon>
        <taxon>Heteroconchia</taxon>
        <taxon>Euheterodonta</taxon>
        <taxon>Imparidentia</taxon>
        <taxon>Neoheterodontei</taxon>
        <taxon>Myida</taxon>
        <taxon>Myoidea</taxon>
        <taxon>Myidae</taxon>
        <taxon>Mya</taxon>
    </lineage>
</organism>
<dbReference type="EMBL" id="CP111024">
    <property type="protein sequence ID" value="WAR23179.1"/>
    <property type="molecule type" value="Genomic_DNA"/>
</dbReference>
<feature type="transmembrane region" description="Helical" evidence="1">
    <location>
        <begin position="52"/>
        <end position="72"/>
    </location>
</feature>
<dbReference type="PROSITE" id="PS51257">
    <property type="entry name" value="PROKAR_LIPOPROTEIN"/>
    <property type="match status" value="1"/>
</dbReference>
<keyword evidence="1" id="KW-0812">Transmembrane</keyword>